<dbReference type="OrthoDB" id="3374785at2"/>
<accession>A0A1G9X8P7</accession>
<dbReference type="InterPro" id="IPR031634">
    <property type="entry name" value="PknG_rubred"/>
</dbReference>
<dbReference type="AlphaFoldDB" id="A0A1G9X8P7"/>
<gene>
    <name evidence="11" type="ORF">SAMN05216259_10228</name>
</gene>
<evidence type="ECO:0000256" key="4">
    <source>
        <dbReference type="ARBA" id="ARBA00022679"/>
    </source>
</evidence>
<dbReference type="Gene3D" id="1.10.510.10">
    <property type="entry name" value="Transferase(Phosphotransferase) domain 1"/>
    <property type="match status" value="1"/>
</dbReference>
<sequence length="599" mass="65223">MGRTVLRIVGRVIGEDTSSQPGGESPLWGGQWAEPVPEAKLLTDPVLPEHRRVCGNCGSYVDRSYRGQPGRTEGFCPSCGTPFSFRPQLARGDLVAGRYEVLGCLARGGREWLYLAQDRSTGTHVVLKGLLDSADPQARSAARAERGFLDAQDHPGIVRILDFVRHHDARTGEASEYPEYIVMEYVEGPSLRELAQVGLTLATLLAVLRDAAAILAHLHDQGLLYCDLKPDNVIVGRPLLRRRAGQPARPDLLPLPRDGRAPVAGDGQLTGRAAAPHAVVDLDEWGDLLDPDTGAAVPAAAAGDFLARHLHVPQDATDVVVFVHGWRNTRTQALTRATRFFSLVEAACAADPRRYPTLGAWRGHYVAVRWPSTSDPFLTGYRRVRERAHAMTTTGHAGQVLGQLLGYLNSRRRTPGRPPTLRGAGGQYLHCVGHSFGGRFLTEAVQAAAGERPAVLGWNRADPRYPYTVDTLLVFQMAAPPAIFADRFARILHDAPINGPVALTSSRADRATGLWHRLAEGAPGIGFAGATAPAEHIAAAPLLRSHEPYVRAHFGERIVNVDATWRFRRGRWWHPSGAHSDFQHPESAHLLLSLAGFAR</sequence>
<evidence type="ECO:0000256" key="9">
    <source>
        <dbReference type="ARBA" id="ARBA00048679"/>
    </source>
</evidence>
<keyword evidence="4" id="KW-0808">Transferase</keyword>
<reference evidence="11 12" key="1">
    <citation type="submission" date="2016-10" db="EMBL/GenBank/DDBJ databases">
        <authorList>
            <person name="de Groot N.N."/>
        </authorList>
    </citation>
    <scope>NUCLEOTIDE SEQUENCE [LARGE SCALE GENOMIC DNA]</scope>
    <source>
        <strain evidence="11 12">CGMCC 4.2022</strain>
    </source>
</reference>
<evidence type="ECO:0000256" key="6">
    <source>
        <dbReference type="ARBA" id="ARBA00022777"/>
    </source>
</evidence>
<dbReference type="GO" id="GO:0005524">
    <property type="term" value="F:ATP binding"/>
    <property type="evidence" value="ECO:0007669"/>
    <property type="project" value="UniProtKB-KW"/>
</dbReference>
<organism evidence="11 12">
    <name type="scientific">Actinacidiphila guanduensis</name>
    <dbReference type="NCBI Taxonomy" id="310781"/>
    <lineage>
        <taxon>Bacteria</taxon>
        <taxon>Bacillati</taxon>
        <taxon>Actinomycetota</taxon>
        <taxon>Actinomycetes</taxon>
        <taxon>Kitasatosporales</taxon>
        <taxon>Streptomycetaceae</taxon>
        <taxon>Actinacidiphila</taxon>
    </lineage>
</organism>
<keyword evidence="5" id="KW-0547">Nucleotide-binding</keyword>
<keyword evidence="7" id="KW-0067">ATP-binding</keyword>
<dbReference type="GO" id="GO:0004674">
    <property type="term" value="F:protein serine/threonine kinase activity"/>
    <property type="evidence" value="ECO:0007669"/>
    <property type="project" value="UniProtKB-KW"/>
</dbReference>
<evidence type="ECO:0000256" key="7">
    <source>
        <dbReference type="ARBA" id="ARBA00022840"/>
    </source>
</evidence>
<dbReference type="Pfam" id="PF16919">
    <property type="entry name" value="PknG_rubred"/>
    <property type="match status" value="1"/>
</dbReference>
<evidence type="ECO:0000259" key="10">
    <source>
        <dbReference type="PROSITE" id="PS50011"/>
    </source>
</evidence>
<evidence type="ECO:0000256" key="3">
    <source>
        <dbReference type="ARBA" id="ARBA00022527"/>
    </source>
</evidence>
<keyword evidence="6" id="KW-0418">Kinase</keyword>
<keyword evidence="3" id="KW-0723">Serine/threonine-protein kinase</keyword>
<dbReference type="SUPFAM" id="SSF56112">
    <property type="entry name" value="Protein kinase-like (PK-like)"/>
    <property type="match status" value="1"/>
</dbReference>
<dbReference type="InterPro" id="IPR008271">
    <property type="entry name" value="Ser/Thr_kinase_AS"/>
</dbReference>
<dbReference type="Proteomes" id="UP000199341">
    <property type="component" value="Unassembled WGS sequence"/>
</dbReference>
<dbReference type="PROSITE" id="PS50011">
    <property type="entry name" value="PROTEIN_KINASE_DOM"/>
    <property type="match status" value="1"/>
</dbReference>
<evidence type="ECO:0000256" key="1">
    <source>
        <dbReference type="ARBA" id="ARBA00012513"/>
    </source>
</evidence>
<dbReference type="EC" id="2.7.11.1" evidence="1"/>
<evidence type="ECO:0000256" key="8">
    <source>
        <dbReference type="ARBA" id="ARBA00047899"/>
    </source>
</evidence>
<dbReference type="PANTHER" id="PTHR24363:SF0">
    <property type="entry name" value="SERINE_THREONINE KINASE LIKE DOMAIN CONTAINING 1"/>
    <property type="match status" value="1"/>
</dbReference>
<dbReference type="PROSITE" id="PS00108">
    <property type="entry name" value="PROTEIN_KINASE_ST"/>
    <property type="match status" value="1"/>
</dbReference>
<name>A0A1G9X8P7_9ACTN</name>
<evidence type="ECO:0000313" key="11">
    <source>
        <dbReference type="EMBL" id="SDM92695.1"/>
    </source>
</evidence>
<evidence type="ECO:0000313" key="12">
    <source>
        <dbReference type="Proteomes" id="UP000199341"/>
    </source>
</evidence>
<protein>
    <recommendedName>
        <fullName evidence="2">Serine/threonine-protein kinase PknG</fullName>
        <ecNumber evidence="1">2.7.11.1</ecNumber>
    </recommendedName>
</protein>
<dbReference type="Pfam" id="PF00069">
    <property type="entry name" value="Pkinase"/>
    <property type="match status" value="1"/>
</dbReference>
<dbReference type="STRING" id="310781.SAMN05216259_10228"/>
<comment type="catalytic activity">
    <reaction evidence="9">
        <text>L-seryl-[protein] + ATP = O-phospho-L-seryl-[protein] + ADP + H(+)</text>
        <dbReference type="Rhea" id="RHEA:17989"/>
        <dbReference type="Rhea" id="RHEA-COMP:9863"/>
        <dbReference type="Rhea" id="RHEA-COMP:11604"/>
        <dbReference type="ChEBI" id="CHEBI:15378"/>
        <dbReference type="ChEBI" id="CHEBI:29999"/>
        <dbReference type="ChEBI" id="CHEBI:30616"/>
        <dbReference type="ChEBI" id="CHEBI:83421"/>
        <dbReference type="ChEBI" id="CHEBI:456216"/>
        <dbReference type="EC" id="2.7.11.1"/>
    </reaction>
</comment>
<evidence type="ECO:0000256" key="2">
    <source>
        <dbReference type="ARBA" id="ARBA00014676"/>
    </source>
</evidence>
<dbReference type="SMART" id="SM00220">
    <property type="entry name" value="S_TKc"/>
    <property type="match status" value="1"/>
</dbReference>
<proteinExistence type="predicted"/>
<dbReference type="PANTHER" id="PTHR24363">
    <property type="entry name" value="SERINE/THREONINE PROTEIN KINASE"/>
    <property type="match status" value="1"/>
</dbReference>
<comment type="catalytic activity">
    <reaction evidence="8">
        <text>L-threonyl-[protein] + ATP = O-phospho-L-threonyl-[protein] + ADP + H(+)</text>
        <dbReference type="Rhea" id="RHEA:46608"/>
        <dbReference type="Rhea" id="RHEA-COMP:11060"/>
        <dbReference type="Rhea" id="RHEA-COMP:11605"/>
        <dbReference type="ChEBI" id="CHEBI:15378"/>
        <dbReference type="ChEBI" id="CHEBI:30013"/>
        <dbReference type="ChEBI" id="CHEBI:30616"/>
        <dbReference type="ChEBI" id="CHEBI:61977"/>
        <dbReference type="ChEBI" id="CHEBI:456216"/>
        <dbReference type="EC" id="2.7.11.1"/>
    </reaction>
</comment>
<dbReference type="Gene3D" id="3.30.200.20">
    <property type="entry name" value="Phosphorylase Kinase, domain 1"/>
    <property type="match status" value="1"/>
</dbReference>
<evidence type="ECO:0000256" key="5">
    <source>
        <dbReference type="ARBA" id="ARBA00022741"/>
    </source>
</evidence>
<dbReference type="InterPro" id="IPR011009">
    <property type="entry name" value="Kinase-like_dom_sf"/>
</dbReference>
<dbReference type="InterPro" id="IPR000719">
    <property type="entry name" value="Prot_kinase_dom"/>
</dbReference>
<keyword evidence="12" id="KW-1185">Reference proteome</keyword>
<dbReference type="EMBL" id="FNIE01000002">
    <property type="protein sequence ID" value="SDM92695.1"/>
    <property type="molecule type" value="Genomic_DNA"/>
</dbReference>
<feature type="domain" description="Protein kinase" evidence="10">
    <location>
        <begin position="99"/>
        <end position="378"/>
    </location>
</feature>